<dbReference type="AlphaFoldDB" id="C1BB66"/>
<sequence>MNRTDRQIARFVVMWAPFGWPPEDNAFVEFGMTSERLYSRCIEIIAVARRNHDLAHEEQTLVSRLAAVLMRRRVARLSERVA</sequence>
<dbReference type="OrthoDB" id="4564819at2"/>
<dbReference type="HOGENOM" id="CLU_182223_0_0_11"/>
<reference evidence="1 2" key="1">
    <citation type="submission" date="2009-03" db="EMBL/GenBank/DDBJ databases">
        <title>Comparison of the complete genome sequences of Rhodococcus erythropolis PR4 and Rhodococcus opacus B4.</title>
        <authorList>
            <person name="Takarada H."/>
            <person name="Sekine M."/>
            <person name="Hosoyama A."/>
            <person name="Yamada R."/>
            <person name="Fujisawa T."/>
            <person name="Omata S."/>
            <person name="Shimizu A."/>
            <person name="Tsukatani N."/>
            <person name="Tanikawa S."/>
            <person name="Fujita N."/>
            <person name="Harayama S."/>
        </authorList>
    </citation>
    <scope>NUCLEOTIDE SEQUENCE [LARGE SCALE GENOMIC DNA]</scope>
    <source>
        <strain evidence="1 2">B4</strain>
    </source>
</reference>
<organism evidence="1 2">
    <name type="scientific">Rhodococcus opacus (strain B4)</name>
    <dbReference type="NCBI Taxonomy" id="632772"/>
    <lineage>
        <taxon>Bacteria</taxon>
        <taxon>Bacillati</taxon>
        <taxon>Actinomycetota</taxon>
        <taxon>Actinomycetes</taxon>
        <taxon>Mycobacteriales</taxon>
        <taxon>Nocardiaceae</taxon>
        <taxon>Rhodococcus</taxon>
    </lineage>
</organism>
<protein>
    <recommendedName>
        <fullName evidence="3">DUF3263 domain-containing protein</fullName>
    </recommendedName>
</protein>
<dbReference type="EMBL" id="AP011115">
    <property type="protein sequence ID" value="BAH52919.1"/>
    <property type="molecule type" value="Genomic_DNA"/>
</dbReference>
<dbReference type="KEGG" id="rop:ROP_46720"/>
<dbReference type="PATRIC" id="fig|632772.20.peg.4884"/>
<evidence type="ECO:0000313" key="2">
    <source>
        <dbReference type="Proteomes" id="UP000002212"/>
    </source>
</evidence>
<name>C1BB66_RHOOB</name>
<dbReference type="Proteomes" id="UP000002212">
    <property type="component" value="Chromosome"/>
</dbReference>
<gene>
    <name evidence="1" type="ordered locus">ROP_46720</name>
</gene>
<proteinExistence type="predicted"/>
<accession>C1BB66</accession>
<evidence type="ECO:0000313" key="1">
    <source>
        <dbReference type="EMBL" id="BAH52919.1"/>
    </source>
</evidence>
<evidence type="ECO:0008006" key="3">
    <source>
        <dbReference type="Google" id="ProtNLM"/>
    </source>
</evidence>